<evidence type="ECO:0000256" key="1">
    <source>
        <dbReference type="ARBA" id="ARBA00010928"/>
    </source>
</evidence>
<dbReference type="RefSeq" id="WP_183794164.1">
    <property type="nucleotide sequence ID" value="NZ_JACIDU010000016.1"/>
</dbReference>
<reference evidence="5 6" key="1">
    <citation type="submission" date="2020-08" db="EMBL/GenBank/DDBJ databases">
        <title>Genomic Encyclopedia of Type Strains, Phase IV (KMG-IV): sequencing the most valuable type-strain genomes for metagenomic binning, comparative biology and taxonomic classification.</title>
        <authorList>
            <person name="Goeker M."/>
        </authorList>
    </citation>
    <scope>NUCLEOTIDE SEQUENCE [LARGE SCALE GENOMIC DNA]</scope>
    <source>
        <strain evidence="5 6">DSM 26385</strain>
    </source>
</reference>
<dbReference type="InterPro" id="IPR004104">
    <property type="entry name" value="Gfo/Idh/MocA-like_OxRdtase_C"/>
</dbReference>
<dbReference type="PANTHER" id="PTHR43708">
    <property type="entry name" value="CONSERVED EXPRESSED OXIDOREDUCTASE (EUROFUNG)"/>
    <property type="match status" value="1"/>
</dbReference>
<dbReference type="AlphaFoldDB" id="A0A7W6P3L8"/>
<feature type="domain" description="Gfo/Idh/MocA-like oxidoreductase N-terminal" evidence="3">
    <location>
        <begin position="7"/>
        <end position="122"/>
    </location>
</feature>
<feature type="domain" description="Gfo/Idh/MocA-like oxidoreductase C-terminal" evidence="4">
    <location>
        <begin position="136"/>
        <end position="343"/>
    </location>
</feature>
<sequence length="354" mass="38078">MSENKPIRVGLIGYGFAGKTFHAPLIAAVPDLALTAVSSSRPEAVLADFPAIRVFSTPEELAMSDEIDLVVIASPNDSHASLARLALEAGKAVVVDKPFTLTLADARDLVALAKAEDRLLSVFQNRRYDTDFRGVKAAIDSGAIGRVVHFETHFDRFRPVVRNRWRERAVPGGGLWFDLGPHLVDQTLQILGLPQMVTATIATQRAGGQTTDYAHVILDYGTTKAVLHGAMLVAGGVNRFTVHGEKGSLVKRHLDPQEAQLLSGMRPGLPGFGQDDDPVVFFDGEGERNLPSPAGDQSGYYRDIARALRGEGRNPVTPLQALAVMAVLEAAEISSAEGRSVTLPLTEEEKSAWA</sequence>
<organism evidence="5 6">
    <name type="scientific">Allorhizobium borbori</name>
    <dbReference type="NCBI Taxonomy" id="485907"/>
    <lineage>
        <taxon>Bacteria</taxon>
        <taxon>Pseudomonadati</taxon>
        <taxon>Pseudomonadota</taxon>
        <taxon>Alphaproteobacteria</taxon>
        <taxon>Hyphomicrobiales</taxon>
        <taxon>Rhizobiaceae</taxon>
        <taxon>Rhizobium/Agrobacterium group</taxon>
        <taxon>Allorhizobium</taxon>
    </lineage>
</organism>
<comment type="similarity">
    <text evidence="1">Belongs to the Gfo/Idh/MocA family.</text>
</comment>
<dbReference type="Pfam" id="PF02894">
    <property type="entry name" value="GFO_IDH_MocA_C"/>
    <property type="match status" value="1"/>
</dbReference>
<proteinExistence type="inferred from homology"/>
<dbReference type="InterPro" id="IPR051317">
    <property type="entry name" value="Gfo/Idh/MocA_oxidoreduct"/>
</dbReference>
<keyword evidence="2" id="KW-0560">Oxidoreductase</keyword>
<keyword evidence="6" id="KW-1185">Reference proteome</keyword>
<dbReference type="NCBIfam" id="NF008607">
    <property type="entry name" value="PRK11579.1"/>
    <property type="match status" value="1"/>
</dbReference>
<accession>A0A7W6P3L8</accession>
<dbReference type="EMBL" id="JACIDU010000016">
    <property type="protein sequence ID" value="MBB4105051.1"/>
    <property type="molecule type" value="Genomic_DNA"/>
</dbReference>
<evidence type="ECO:0000259" key="3">
    <source>
        <dbReference type="Pfam" id="PF01408"/>
    </source>
</evidence>
<dbReference type="InterPro" id="IPR000683">
    <property type="entry name" value="Gfo/Idh/MocA-like_OxRdtase_N"/>
</dbReference>
<evidence type="ECO:0000256" key="2">
    <source>
        <dbReference type="ARBA" id="ARBA00023002"/>
    </source>
</evidence>
<dbReference type="Pfam" id="PF01408">
    <property type="entry name" value="GFO_IDH_MocA"/>
    <property type="match status" value="1"/>
</dbReference>
<gene>
    <name evidence="5" type="ORF">GGQ66_003634</name>
</gene>
<dbReference type="Proteomes" id="UP000584824">
    <property type="component" value="Unassembled WGS sequence"/>
</dbReference>
<dbReference type="Gene3D" id="3.30.360.10">
    <property type="entry name" value="Dihydrodipicolinate Reductase, domain 2"/>
    <property type="match status" value="1"/>
</dbReference>
<comment type="caution">
    <text evidence="5">The sequence shown here is derived from an EMBL/GenBank/DDBJ whole genome shotgun (WGS) entry which is preliminary data.</text>
</comment>
<dbReference type="InterPro" id="IPR036291">
    <property type="entry name" value="NAD(P)-bd_dom_sf"/>
</dbReference>
<name>A0A7W6P3L8_9HYPH</name>
<dbReference type="GO" id="GO:0016491">
    <property type="term" value="F:oxidoreductase activity"/>
    <property type="evidence" value="ECO:0007669"/>
    <property type="project" value="UniProtKB-KW"/>
</dbReference>
<evidence type="ECO:0000313" key="5">
    <source>
        <dbReference type="EMBL" id="MBB4105051.1"/>
    </source>
</evidence>
<dbReference type="PANTHER" id="PTHR43708:SF5">
    <property type="entry name" value="CONSERVED EXPRESSED OXIDOREDUCTASE (EUROFUNG)-RELATED"/>
    <property type="match status" value="1"/>
</dbReference>
<evidence type="ECO:0000313" key="6">
    <source>
        <dbReference type="Proteomes" id="UP000584824"/>
    </source>
</evidence>
<dbReference type="Gene3D" id="3.40.50.720">
    <property type="entry name" value="NAD(P)-binding Rossmann-like Domain"/>
    <property type="match status" value="1"/>
</dbReference>
<evidence type="ECO:0000259" key="4">
    <source>
        <dbReference type="Pfam" id="PF02894"/>
    </source>
</evidence>
<dbReference type="SUPFAM" id="SSF51735">
    <property type="entry name" value="NAD(P)-binding Rossmann-fold domains"/>
    <property type="match status" value="1"/>
</dbReference>
<dbReference type="GO" id="GO:0000166">
    <property type="term" value="F:nucleotide binding"/>
    <property type="evidence" value="ECO:0007669"/>
    <property type="project" value="InterPro"/>
</dbReference>
<protein>
    <submittedName>
        <fullName evidence="5">Putative dehydrogenase</fullName>
    </submittedName>
</protein>